<dbReference type="PANTHER" id="PTHR11552">
    <property type="entry name" value="GLUCOSE-METHANOL-CHOLINE GMC OXIDOREDUCTASE"/>
    <property type="match status" value="1"/>
</dbReference>
<feature type="domain" description="Lipocalin-like" evidence="3">
    <location>
        <begin position="14"/>
        <end position="137"/>
    </location>
</feature>
<keyword evidence="5" id="KW-1185">Reference proteome</keyword>
<sequence>MPNLPLVEIRKSLVGTWKLVSYTSKPARKDGPIEYPLGKDARGYIIYTADGYMSAQIMRPGSKPYSTVDDPFAIADDEAADAARHYLAYTGPFEVIEHEGKVAVKHHTNLALVPNWAGNHQLRFCELEGNELVLMPTQPWRLNVTPGLRTVSLVPSYKAAVFWVWVSLSVSFFRGNTHISSSDPKDEPIIDPRFFFHPLDIEIMARNLLNVERMHPVKPLSEFIKAQGRRNHPEAFLTDLDSAKRYLRNTATTTFPACGTAAMLPRDQDGVVDERLSIWDIELAYSRCQHLPSHPKQ</sequence>
<dbReference type="AlphaFoldDB" id="A0A6V8HJH5"/>
<dbReference type="InterPro" id="IPR024311">
    <property type="entry name" value="Lipocalin-like"/>
</dbReference>
<dbReference type="EMBL" id="DF933838">
    <property type="protein sequence ID" value="GAM41428.1"/>
    <property type="molecule type" value="Genomic_DNA"/>
</dbReference>
<evidence type="ECO:0000313" key="5">
    <source>
        <dbReference type="Proteomes" id="UP000053095"/>
    </source>
</evidence>
<gene>
    <name evidence="4" type="ORF">TCE0_042r14541</name>
</gene>
<dbReference type="Pfam" id="PF05199">
    <property type="entry name" value="GMC_oxred_C"/>
    <property type="match status" value="1"/>
</dbReference>
<feature type="domain" description="Glucose-methanol-choline oxidoreductase C-terminal" evidence="2">
    <location>
        <begin position="174"/>
        <end position="282"/>
    </location>
</feature>
<name>A0A6V8HJH5_TALPI</name>
<dbReference type="GO" id="GO:0016614">
    <property type="term" value="F:oxidoreductase activity, acting on CH-OH group of donors"/>
    <property type="evidence" value="ECO:0007669"/>
    <property type="project" value="InterPro"/>
</dbReference>
<dbReference type="InterPro" id="IPR036188">
    <property type="entry name" value="FAD/NAD-bd_sf"/>
</dbReference>
<comment type="similarity">
    <text evidence="1">Belongs to the GMC oxidoreductase family.</text>
</comment>
<organism evidence="4 5">
    <name type="scientific">Talaromyces pinophilus</name>
    <name type="common">Penicillium pinophilum</name>
    <dbReference type="NCBI Taxonomy" id="128442"/>
    <lineage>
        <taxon>Eukaryota</taxon>
        <taxon>Fungi</taxon>
        <taxon>Dikarya</taxon>
        <taxon>Ascomycota</taxon>
        <taxon>Pezizomycotina</taxon>
        <taxon>Eurotiomycetes</taxon>
        <taxon>Eurotiomycetidae</taxon>
        <taxon>Eurotiales</taxon>
        <taxon>Trichocomaceae</taxon>
        <taxon>Talaromyces</taxon>
        <taxon>Talaromyces sect. Talaromyces</taxon>
    </lineage>
</organism>
<protein>
    <recommendedName>
        <fullName evidence="6">Lipocalin-like domain-containing protein</fullName>
    </recommendedName>
</protein>
<dbReference type="Gene3D" id="3.50.50.60">
    <property type="entry name" value="FAD/NAD(P)-binding domain"/>
    <property type="match status" value="1"/>
</dbReference>
<comment type="caution">
    <text evidence="4">The sequence shown here is derived from an EMBL/GenBank/DDBJ whole genome shotgun (WGS) entry which is preliminary data.</text>
</comment>
<reference evidence="5" key="1">
    <citation type="journal article" date="2015" name="Genome Announc.">
        <title>Draft genome sequence of Talaromyces cellulolyticus strain Y-94, a source of lignocellulosic biomass-degrading enzymes.</title>
        <authorList>
            <person name="Fujii T."/>
            <person name="Koike H."/>
            <person name="Sawayama S."/>
            <person name="Yano S."/>
            <person name="Inoue H."/>
        </authorList>
    </citation>
    <scope>NUCLEOTIDE SEQUENCE [LARGE SCALE GENOMIC DNA]</scope>
    <source>
        <strain evidence="5">Y-94</strain>
    </source>
</reference>
<evidence type="ECO:0000256" key="1">
    <source>
        <dbReference type="ARBA" id="ARBA00010790"/>
    </source>
</evidence>
<dbReference type="SUPFAM" id="SSF54373">
    <property type="entry name" value="FAD-linked reductases, C-terminal domain"/>
    <property type="match status" value="1"/>
</dbReference>
<dbReference type="InterPro" id="IPR012132">
    <property type="entry name" value="GMC_OxRdtase"/>
</dbReference>
<dbReference type="Proteomes" id="UP000053095">
    <property type="component" value="Unassembled WGS sequence"/>
</dbReference>
<proteinExistence type="inferred from homology"/>
<evidence type="ECO:0000313" key="4">
    <source>
        <dbReference type="EMBL" id="GAM41428.1"/>
    </source>
</evidence>
<dbReference type="InterPro" id="IPR007867">
    <property type="entry name" value="GMC_OxRtase_C"/>
</dbReference>
<dbReference type="GO" id="GO:0050660">
    <property type="term" value="F:flavin adenine dinucleotide binding"/>
    <property type="evidence" value="ECO:0007669"/>
    <property type="project" value="InterPro"/>
</dbReference>
<accession>A0A6V8HJH5</accession>
<evidence type="ECO:0000259" key="3">
    <source>
        <dbReference type="Pfam" id="PF13924"/>
    </source>
</evidence>
<dbReference type="Pfam" id="PF13924">
    <property type="entry name" value="Lipocalin_5"/>
    <property type="match status" value="1"/>
</dbReference>
<dbReference type="Gene3D" id="3.30.560.10">
    <property type="entry name" value="Glucose Oxidase, domain 3"/>
    <property type="match status" value="1"/>
</dbReference>
<evidence type="ECO:0008006" key="6">
    <source>
        <dbReference type="Google" id="ProtNLM"/>
    </source>
</evidence>
<dbReference type="PANTHER" id="PTHR11552:SF210">
    <property type="entry name" value="GLUCOSE-METHANOL-CHOLINE OXIDOREDUCTASE N-TERMINAL DOMAIN-CONTAINING PROTEIN-RELATED"/>
    <property type="match status" value="1"/>
</dbReference>
<evidence type="ECO:0000259" key="2">
    <source>
        <dbReference type="Pfam" id="PF05199"/>
    </source>
</evidence>